<feature type="domain" description="GH18" evidence="15">
    <location>
        <begin position="235"/>
        <end position="595"/>
    </location>
</feature>
<evidence type="ECO:0000256" key="8">
    <source>
        <dbReference type="ARBA" id="ARBA00023180"/>
    </source>
</evidence>
<name>A0A6A6UVZ4_9PLEO</name>
<dbReference type="Proteomes" id="UP000799440">
    <property type="component" value="Unassembled WGS sequence"/>
</dbReference>
<dbReference type="PANTHER" id="PTHR11177:SF397">
    <property type="entry name" value="CHITINASE"/>
    <property type="match status" value="1"/>
</dbReference>
<evidence type="ECO:0000256" key="7">
    <source>
        <dbReference type="ARBA" id="ARBA00023024"/>
    </source>
</evidence>
<evidence type="ECO:0000256" key="5">
    <source>
        <dbReference type="ARBA" id="ARBA00022729"/>
    </source>
</evidence>
<dbReference type="EMBL" id="MU006636">
    <property type="protein sequence ID" value="KAF2741656.1"/>
    <property type="molecule type" value="Genomic_DNA"/>
</dbReference>
<dbReference type="GO" id="GO:0008061">
    <property type="term" value="F:chitin binding"/>
    <property type="evidence" value="ECO:0007669"/>
    <property type="project" value="UniProtKB-UniRule"/>
</dbReference>
<dbReference type="FunFam" id="3.10.50.10:FF:000003">
    <property type="entry name" value="Class V chitinase CHIT5b"/>
    <property type="match status" value="1"/>
</dbReference>
<evidence type="ECO:0000313" key="17">
    <source>
        <dbReference type="Proteomes" id="UP000799440"/>
    </source>
</evidence>
<keyword evidence="4 12" id="KW-0147">Chitin-binding</keyword>
<dbReference type="PROSITE" id="PS01095">
    <property type="entry name" value="GH18_1"/>
    <property type="match status" value="1"/>
</dbReference>
<dbReference type="SUPFAM" id="SSF57016">
    <property type="entry name" value="Plant lectins/antimicrobial peptides"/>
    <property type="match status" value="1"/>
</dbReference>
<evidence type="ECO:0000256" key="4">
    <source>
        <dbReference type="ARBA" id="ARBA00022669"/>
    </source>
</evidence>
<evidence type="ECO:0000256" key="2">
    <source>
        <dbReference type="ARBA" id="ARBA00008682"/>
    </source>
</evidence>
<dbReference type="OrthoDB" id="73875at2759"/>
<comment type="catalytic activity">
    <reaction evidence="1">
        <text>Random endo-hydrolysis of N-acetyl-beta-D-glucosaminide (1-&gt;4)-beta-linkages in chitin and chitodextrins.</text>
        <dbReference type="EC" id="3.2.1.14"/>
    </reaction>
</comment>
<dbReference type="Gene3D" id="3.30.60.10">
    <property type="entry name" value="Endochitinase-like"/>
    <property type="match status" value="1"/>
</dbReference>
<keyword evidence="9" id="KW-0119">Carbohydrate metabolism</keyword>
<dbReference type="InterPro" id="IPR001579">
    <property type="entry name" value="Glyco_hydro_18_chit_AS"/>
</dbReference>
<evidence type="ECO:0000256" key="9">
    <source>
        <dbReference type="ARBA" id="ARBA00023277"/>
    </source>
</evidence>
<protein>
    <recommendedName>
        <fullName evidence="3">chitinase</fullName>
        <ecNumber evidence="3">3.2.1.14</ecNumber>
    </recommendedName>
</protein>
<dbReference type="GO" id="GO:0006032">
    <property type="term" value="P:chitin catabolic process"/>
    <property type="evidence" value="ECO:0007669"/>
    <property type="project" value="UniProtKB-KW"/>
</dbReference>
<dbReference type="PANTHER" id="PTHR11177">
    <property type="entry name" value="CHITINASE"/>
    <property type="match status" value="1"/>
</dbReference>
<dbReference type="GO" id="GO:0008843">
    <property type="term" value="F:endochitinase activity"/>
    <property type="evidence" value="ECO:0007669"/>
    <property type="project" value="UniProtKB-EC"/>
</dbReference>
<keyword evidence="11" id="KW-0624">Polysaccharide degradation</keyword>
<dbReference type="InterPro" id="IPR017853">
    <property type="entry name" value="GH"/>
</dbReference>
<keyword evidence="10 13" id="KW-0326">Glycosidase</keyword>
<gene>
    <name evidence="16" type="ORF">M011DRAFT_331262</name>
</gene>
<evidence type="ECO:0000256" key="1">
    <source>
        <dbReference type="ARBA" id="ARBA00000822"/>
    </source>
</evidence>
<dbReference type="InterPro" id="IPR001223">
    <property type="entry name" value="Glyco_hydro18_cat"/>
</dbReference>
<organism evidence="16 17">
    <name type="scientific">Sporormia fimetaria CBS 119925</name>
    <dbReference type="NCBI Taxonomy" id="1340428"/>
    <lineage>
        <taxon>Eukaryota</taxon>
        <taxon>Fungi</taxon>
        <taxon>Dikarya</taxon>
        <taxon>Ascomycota</taxon>
        <taxon>Pezizomycotina</taxon>
        <taxon>Dothideomycetes</taxon>
        <taxon>Pleosporomycetidae</taxon>
        <taxon>Pleosporales</taxon>
        <taxon>Sporormiaceae</taxon>
        <taxon>Sporormia</taxon>
    </lineage>
</organism>
<sequence>MICRPDLLEESEISQENVRTQSFISAQLSFCETLAMQFNCVLLFLISFLFLHCSGQHIAHHGRHYTHAKRQIATNATDVKASLTPVKAENLSFFSDAPENFLMRQPWSAENDTEAQFHLKFAPALDLVSTTAATTDDYTCSANKPCRDHAACCNGVSGQCGFGPDFCGADVCISDCDAKAECGQYAVEGKEECPLKVCCSKWGFCGTTTDFCGDGCQGNCGDPKPSGRRARDPRGRIIAYYEAWSPSKACGNMEPEDIPVEGLTHLNFAFAYITPNTYHIVPMDSRTPEDMFTRVTSAKERNPDLKVFVALGGWTFSDNGTETQAVFPNLVKTGPSRSRFISNLIAFMSQYGFDGVDIDWEYPGAGDRGGTPDDPKNFVLLTKELRSAFDGEGKGWEITFTVPTSYWYLRWFDVHGMAQWVHWINVMSYDLHGNWDKNNPIGSIVNPHTNLTEIDEALKLLWRVGIAPEQIVLGIAFYGRSFQLANGGCTKPGCAFAGPAAKGICTGEEGILSYLEIQNLLDRTRAKPTYDQAAGIQYVVFNGNQWVSYDDSKTIKQKVDFAQKYGLSGLMTWAIDLDDGKSSLLKAMTGKSFNSNGGLRAGTQFPIGEGGPRDSSSLSSKCIVTECRNGGEMYCPNGYLFQTHLEYMGEAYSEEMDCPGNKQRSLCCPADHNPDRAKCSWTDCGGACASGEAYLVSDWVGDNPNTACSPRTGNYFRNYCCQIENMDQYFDSCMYSACSEEPKCGEKGMEEYTEELATAYHWTEKGKELCPLDRTFCQDSNSGDCPKEKSVKFCCKPKKVKSCKWKGTPEGAGIHTDYDTCMFNECVGGEIVMDRAYKGDDSRKSCFSHSPKNLCCIPGEDAEENWDIDPANLVPYDLREGDDIEVDSHVSASTPSTADFISFMSVIGNKQDVISLDKRDGSHLEFFDCKPLPGKQTVKVICTNTAEGSNCHDIHEGGLPGTVVRLPEGCGRSPWARAVSMTESQDQALTKRLVKRGLPPDAKVHEFTFDYDFTLIKRDAGKIAFRIDQSNLDNYWNNVVDSPPDDFENVPAKKRSEREELRDFFANQTDDSGLHMKRPHELYSQYKRWWGDLPGDYAFKATSGDAGGFERSLEFTIAEFDYGFRDEITCTYGSNKYKAVGEINTLGKVTGKIKFGATMYGELWPNFSFRNSYVYMRGEMKGDFALDVTSDNVWDYTSDNMQFGQRFRLPKTNYAIDGIGEIYLYAG</sequence>
<keyword evidence="6 13" id="KW-0378">Hydrolase</keyword>
<comment type="caution">
    <text evidence="12">Lacks conserved residue(s) required for the propagation of feature annotation.</text>
</comment>
<accession>A0A6A6UVZ4</accession>
<evidence type="ECO:0000256" key="3">
    <source>
        <dbReference type="ARBA" id="ARBA00012729"/>
    </source>
</evidence>
<keyword evidence="12" id="KW-1015">Disulfide bond</keyword>
<dbReference type="InterPro" id="IPR029070">
    <property type="entry name" value="Chitinase_insertion_sf"/>
</dbReference>
<keyword evidence="7" id="KW-0146">Chitin degradation</keyword>
<feature type="disulfide bond" evidence="12">
    <location>
        <begin position="198"/>
        <end position="212"/>
    </location>
</feature>
<keyword evidence="5" id="KW-0732">Signal</keyword>
<evidence type="ECO:0000256" key="11">
    <source>
        <dbReference type="ARBA" id="ARBA00023326"/>
    </source>
</evidence>
<dbReference type="SMART" id="SM00270">
    <property type="entry name" value="ChtBD1"/>
    <property type="match status" value="2"/>
</dbReference>
<proteinExistence type="inferred from homology"/>
<dbReference type="Gene3D" id="3.10.50.10">
    <property type="match status" value="1"/>
</dbReference>
<evidence type="ECO:0000259" key="14">
    <source>
        <dbReference type="PROSITE" id="PS50941"/>
    </source>
</evidence>
<dbReference type="AlphaFoldDB" id="A0A6A6UVZ4"/>
<evidence type="ECO:0000313" key="16">
    <source>
        <dbReference type="EMBL" id="KAF2741656.1"/>
    </source>
</evidence>
<keyword evidence="17" id="KW-1185">Reference proteome</keyword>
<feature type="disulfide bond" evidence="12">
    <location>
        <begin position="216"/>
        <end position="220"/>
    </location>
</feature>
<feature type="disulfide bond" evidence="12">
    <location>
        <begin position="193"/>
        <end position="205"/>
    </location>
</feature>
<dbReference type="InterPro" id="IPR018371">
    <property type="entry name" value="Chitin-binding_1_CS"/>
</dbReference>
<evidence type="ECO:0000259" key="15">
    <source>
        <dbReference type="PROSITE" id="PS51910"/>
    </source>
</evidence>
<evidence type="ECO:0000256" key="6">
    <source>
        <dbReference type="ARBA" id="ARBA00022801"/>
    </source>
</evidence>
<dbReference type="InterPro" id="IPR001002">
    <property type="entry name" value="Chitin-bd_1"/>
</dbReference>
<comment type="similarity">
    <text evidence="2">Belongs to the glycosyl hydrolase 18 family. Chitinase class V subfamily.</text>
</comment>
<dbReference type="SUPFAM" id="SSF51445">
    <property type="entry name" value="(Trans)glycosidases"/>
    <property type="match status" value="1"/>
</dbReference>
<dbReference type="SMART" id="SM00636">
    <property type="entry name" value="Glyco_18"/>
    <property type="match status" value="1"/>
</dbReference>
<dbReference type="InterPro" id="IPR011583">
    <property type="entry name" value="Chitinase_II/V-like_cat"/>
</dbReference>
<dbReference type="CDD" id="cd06921">
    <property type="entry name" value="ChtBD1_GH19_hevein"/>
    <property type="match status" value="1"/>
</dbReference>
<evidence type="ECO:0000256" key="13">
    <source>
        <dbReference type="RuleBase" id="RU000489"/>
    </source>
</evidence>
<dbReference type="InterPro" id="IPR050314">
    <property type="entry name" value="Glycosyl_Hydrlase_18"/>
</dbReference>
<dbReference type="PROSITE" id="PS00026">
    <property type="entry name" value="CHIT_BIND_I_1"/>
    <property type="match status" value="1"/>
</dbReference>
<dbReference type="PROSITE" id="PS50941">
    <property type="entry name" value="CHIT_BIND_I_2"/>
    <property type="match status" value="1"/>
</dbReference>
<dbReference type="InterPro" id="IPR036861">
    <property type="entry name" value="Endochitinase-like_sf"/>
</dbReference>
<evidence type="ECO:0000256" key="12">
    <source>
        <dbReference type="PROSITE-ProRule" id="PRU00261"/>
    </source>
</evidence>
<dbReference type="PROSITE" id="PS51910">
    <property type="entry name" value="GH18_2"/>
    <property type="match status" value="1"/>
</dbReference>
<keyword evidence="8" id="KW-0325">Glycoprotein</keyword>
<dbReference type="Pfam" id="PF00704">
    <property type="entry name" value="Glyco_hydro_18"/>
    <property type="match status" value="1"/>
</dbReference>
<reference evidence="16" key="1">
    <citation type="journal article" date="2020" name="Stud. Mycol.">
        <title>101 Dothideomycetes genomes: a test case for predicting lifestyles and emergence of pathogens.</title>
        <authorList>
            <person name="Haridas S."/>
            <person name="Albert R."/>
            <person name="Binder M."/>
            <person name="Bloem J."/>
            <person name="Labutti K."/>
            <person name="Salamov A."/>
            <person name="Andreopoulos B."/>
            <person name="Baker S."/>
            <person name="Barry K."/>
            <person name="Bills G."/>
            <person name="Bluhm B."/>
            <person name="Cannon C."/>
            <person name="Castanera R."/>
            <person name="Culley D."/>
            <person name="Daum C."/>
            <person name="Ezra D."/>
            <person name="Gonzalez J."/>
            <person name="Henrissat B."/>
            <person name="Kuo A."/>
            <person name="Liang C."/>
            <person name="Lipzen A."/>
            <person name="Lutzoni F."/>
            <person name="Magnuson J."/>
            <person name="Mondo S."/>
            <person name="Nolan M."/>
            <person name="Ohm R."/>
            <person name="Pangilinan J."/>
            <person name="Park H.-J."/>
            <person name="Ramirez L."/>
            <person name="Alfaro M."/>
            <person name="Sun H."/>
            <person name="Tritt A."/>
            <person name="Yoshinaga Y."/>
            <person name="Zwiers L.-H."/>
            <person name="Turgeon B."/>
            <person name="Goodwin S."/>
            <person name="Spatafora J."/>
            <person name="Crous P."/>
            <person name="Grigoriev I."/>
        </authorList>
    </citation>
    <scope>NUCLEOTIDE SEQUENCE</scope>
    <source>
        <strain evidence="16">CBS 119925</strain>
    </source>
</reference>
<feature type="domain" description="Chitin-binding type-1" evidence="14">
    <location>
        <begin position="179"/>
        <end position="222"/>
    </location>
</feature>
<dbReference type="Gene3D" id="3.20.20.80">
    <property type="entry name" value="Glycosidases"/>
    <property type="match status" value="1"/>
</dbReference>
<dbReference type="Pfam" id="PF00187">
    <property type="entry name" value="Chitin_bind_1"/>
    <property type="match status" value="1"/>
</dbReference>
<evidence type="ECO:0000256" key="10">
    <source>
        <dbReference type="ARBA" id="ARBA00023295"/>
    </source>
</evidence>
<dbReference type="GO" id="GO:0000272">
    <property type="term" value="P:polysaccharide catabolic process"/>
    <property type="evidence" value="ECO:0007669"/>
    <property type="project" value="UniProtKB-KW"/>
</dbReference>
<dbReference type="SUPFAM" id="SSF54556">
    <property type="entry name" value="Chitinase insertion domain"/>
    <property type="match status" value="1"/>
</dbReference>
<dbReference type="EC" id="3.2.1.14" evidence="3"/>